<evidence type="ECO:0000313" key="2">
    <source>
        <dbReference type="EMBL" id="RXW32337.1"/>
    </source>
</evidence>
<reference evidence="2 3" key="1">
    <citation type="submission" date="2018-01" db="EMBL/GenBank/DDBJ databases">
        <title>Lactibacter flavus gen. nov., sp. nov., a novel bacterium of the family Propionibacteriaceae isolated from raw milk and dairy products.</title>
        <authorList>
            <person name="Wenning M."/>
            <person name="Breitenwieser F."/>
            <person name="Huptas C."/>
            <person name="von Neubeck M."/>
            <person name="Busse H.-J."/>
            <person name="Scherer S."/>
        </authorList>
    </citation>
    <scope>NUCLEOTIDE SEQUENCE [LARGE SCALE GENOMIC DNA]</scope>
    <source>
        <strain evidence="2 3">VG341</strain>
    </source>
</reference>
<dbReference type="InterPro" id="IPR006059">
    <property type="entry name" value="SBP"/>
</dbReference>
<protein>
    <submittedName>
        <fullName evidence="2">Sugar ABC transporter substrate-binding protein</fullName>
    </submittedName>
</protein>
<dbReference type="AlphaFoldDB" id="A0A4Q2EFM9"/>
<dbReference type="InterPro" id="IPR050490">
    <property type="entry name" value="Bact_solute-bd_prot1"/>
</dbReference>
<feature type="chain" id="PRO_5020825335" evidence="1">
    <location>
        <begin position="33"/>
        <end position="427"/>
    </location>
</feature>
<dbReference type="Pfam" id="PF01547">
    <property type="entry name" value="SBP_bac_1"/>
    <property type="match status" value="1"/>
</dbReference>
<evidence type="ECO:0000313" key="3">
    <source>
        <dbReference type="Proteomes" id="UP000290624"/>
    </source>
</evidence>
<dbReference type="PANTHER" id="PTHR43649">
    <property type="entry name" value="ARABINOSE-BINDING PROTEIN-RELATED"/>
    <property type="match status" value="1"/>
</dbReference>
<dbReference type="PROSITE" id="PS51257">
    <property type="entry name" value="PROKAR_LIPOPROTEIN"/>
    <property type="match status" value="1"/>
</dbReference>
<accession>A0A4Q2EFM9</accession>
<gene>
    <name evidence="2" type="ORF">C1706_07205</name>
</gene>
<dbReference type="EMBL" id="PPCV01000004">
    <property type="protein sequence ID" value="RXW32337.1"/>
    <property type="molecule type" value="Genomic_DNA"/>
</dbReference>
<dbReference type="PANTHER" id="PTHR43649:SF30">
    <property type="entry name" value="ABC TRANSPORTER SUBSTRATE-BINDING PROTEIN"/>
    <property type="match status" value="1"/>
</dbReference>
<proteinExistence type="predicted"/>
<dbReference type="Proteomes" id="UP000290624">
    <property type="component" value="Unassembled WGS sequence"/>
</dbReference>
<dbReference type="OrthoDB" id="3171346at2"/>
<name>A0A4Q2EFM9_9ACTN</name>
<dbReference type="Gene3D" id="3.40.190.10">
    <property type="entry name" value="Periplasmic binding protein-like II"/>
    <property type="match status" value="1"/>
</dbReference>
<evidence type="ECO:0000256" key="1">
    <source>
        <dbReference type="SAM" id="SignalP"/>
    </source>
</evidence>
<comment type="caution">
    <text evidence="2">The sequence shown here is derived from an EMBL/GenBank/DDBJ whole genome shotgun (WGS) entry which is preliminary data.</text>
</comment>
<keyword evidence="3" id="KW-1185">Reference proteome</keyword>
<feature type="signal peptide" evidence="1">
    <location>
        <begin position="1"/>
        <end position="32"/>
    </location>
</feature>
<dbReference type="SUPFAM" id="SSF53850">
    <property type="entry name" value="Periplasmic binding protein-like II"/>
    <property type="match status" value="1"/>
</dbReference>
<sequence>MRKAPHMARFATTGLAVATVVALALTGCSGGAAPTASTGADGTLSATTIKILAPSYSESSKSDWQKIITEFKTKQPNVTVELQIEGWDDFSSKVQARIQAKDYPDILNDNAFAGAAEAGLLYPVNEVMSANTLASIEPALLKNGMGTDGKQWAAPDIASSRMLAYNTDLFAQAGIAKAPTTWSELAADAQKITALGGDIHGYGLPLGKEEAQVESSLWLWGAGGDWVQGNKLVANQPAAVEAFTEMKKLVDAGVTQPNAGATNRQQAADLFNNGKLGMMLSHSGLLKETRAKFPQTKFAVAPIPSKNGDPVAFGVTDFILAFNNGDANRKEATKQFLDLMYSDSMYQTWYAGTGLLPVTTSMIAKGKASDTDNAAFYDALSYVKFLPVGDPKWDALQKALQGTAGTITSDTPENVLAKIQAQVDAQG</sequence>
<organism evidence="2 3">
    <name type="scientific">Propioniciclava flava</name>
    <dbReference type="NCBI Taxonomy" id="2072026"/>
    <lineage>
        <taxon>Bacteria</taxon>
        <taxon>Bacillati</taxon>
        <taxon>Actinomycetota</taxon>
        <taxon>Actinomycetes</taxon>
        <taxon>Propionibacteriales</taxon>
        <taxon>Propionibacteriaceae</taxon>
        <taxon>Propioniciclava</taxon>
    </lineage>
</organism>
<keyword evidence="1" id="KW-0732">Signal</keyword>